<evidence type="ECO:0000256" key="1">
    <source>
        <dbReference type="SAM" id="MobiDB-lite"/>
    </source>
</evidence>
<dbReference type="AlphaFoldDB" id="A0A8H7ZN11"/>
<dbReference type="InterPro" id="IPR004165">
    <property type="entry name" value="CoA_trans_fam_I"/>
</dbReference>
<reference evidence="2 3" key="1">
    <citation type="journal article" name="Sci. Rep.">
        <title>Genome-scale phylogenetic analyses confirm Olpidium as the closest living zoosporic fungus to the non-flagellated, terrestrial fungi.</title>
        <authorList>
            <person name="Chang Y."/>
            <person name="Rochon D."/>
            <person name="Sekimoto S."/>
            <person name="Wang Y."/>
            <person name="Chovatia M."/>
            <person name="Sandor L."/>
            <person name="Salamov A."/>
            <person name="Grigoriev I.V."/>
            <person name="Stajich J.E."/>
            <person name="Spatafora J.W."/>
        </authorList>
    </citation>
    <scope>NUCLEOTIDE SEQUENCE [LARGE SCALE GENOMIC DNA]</scope>
    <source>
        <strain evidence="2">S191</strain>
    </source>
</reference>
<feature type="region of interest" description="Disordered" evidence="1">
    <location>
        <begin position="1"/>
        <end position="25"/>
    </location>
</feature>
<dbReference type="SMART" id="SM00882">
    <property type="entry name" value="CoA_trans"/>
    <property type="match status" value="1"/>
</dbReference>
<dbReference type="Gene3D" id="3.40.1080.10">
    <property type="entry name" value="Glutaconate Coenzyme A-transferase"/>
    <property type="match status" value="3"/>
</dbReference>
<keyword evidence="3" id="KW-1185">Reference proteome</keyword>
<dbReference type="OrthoDB" id="1933379at2759"/>
<dbReference type="PANTHER" id="PTHR13707:SF23">
    <property type="entry name" value="SUCCINYL-COA:3-KETOACID-COENZYME A TRANSFERASE"/>
    <property type="match status" value="1"/>
</dbReference>
<dbReference type="PANTHER" id="PTHR13707">
    <property type="entry name" value="KETOACID-COENZYME A TRANSFERASE"/>
    <property type="match status" value="1"/>
</dbReference>
<dbReference type="Proteomes" id="UP000673691">
    <property type="component" value="Unassembled WGS sequence"/>
</dbReference>
<name>A0A8H7ZN11_9FUNG</name>
<feature type="non-terminal residue" evidence="2">
    <location>
        <position position="365"/>
    </location>
</feature>
<gene>
    <name evidence="2" type="ORF">BJ554DRAFT_4455</name>
</gene>
<protein>
    <submittedName>
        <fullName evidence="2">Uncharacterized protein</fullName>
    </submittedName>
</protein>
<accession>A0A8H7ZN11</accession>
<feature type="region of interest" description="Disordered" evidence="1">
    <location>
        <begin position="157"/>
        <end position="190"/>
    </location>
</feature>
<evidence type="ECO:0000313" key="3">
    <source>
        <dbReference type="Proteomes" id="UP000673691"/>
    </source>
</evidence>
<dbReference type="InterPro" id="IPR037171">
    <property type="entry name" value="NagB/RpiA_transferase-like"/>
</dbReference>
<dbReference type="PROSITE" id="PS01274">
    <property type="entry name" value="COA_TRANSF_2"/>
    <property type="match status" value="1"/>
</dbReference>
<dbReference type="EMBL" id="JAEFCI010012525">
    <property type="protein sequence ID" value="KAG5455943.1"/>
    <property type="molecule type" value="Genomic_DNA"/>
</dbReference>
<dbReference type="Pfam" id="PF01144">
    <property type="entry name" value="CoA_trans"/>
    <property type="match status" value="2"/>
</dbReference>
<dbReference type="GO" id="GO:0008410">
    <property type="term" value="F:CoA-transferase activity"/>
    <property type="evidence" value="ECO:0007669"/>
    <property type="project" value="InterPro"/>
</dbReference>
<dbReference type="InterPro" id="IPR004164">
    <property type="entry name" value="CoA_transf_AS"/>
</dbReference>
<feature type="non-terminal residue" evidence="2">
    <location>
        <position position="1"/>
    </location>
</feature>
<proteinExistence type="predicted"/>
<sequence>DEEEEKEERGSGGGGARRGRGKEHELLRLKSADGLAPFEEQIKKMIASYVGENAAFEKQYLSGQLEVELIPQVRRRYARFSKPDHTGRADLLISSEKNNAPFRALSPSGAAPEEPASLRSVRRAVSSFGGALFEAPLPHPLYAGFRVDSRHRDGVRHADTHRWNPGQVLSERQSSADEQTERGESGLRPSVVRTADCRAGRRRLTLRRPRSCQEPHVQRTKLETARNFNPVMATAGKITIAEVDEILPVGGISPADVHLPGVYVHRVVRAKCEKRIERLMLSDDEAGAAELSDADRKRERVVRRAAREFKNGILAGGRGSVNLGIGMPMLASNYIAPGVVVHLQSENGLLGLGPVRRRSLPILET</sequence>
<organism evidence="2 3">
    <name type="scientific">Olpidium bornovanus</name>
    <dbReference type="NCBI Taxonomy" id="278681"/>
    <lineage>
        <taxon>Eukaryota</taxon>
        <taxon>Fungi</taxon>
        <taxon>Fungi incertae sedis</taxon>
        <taxon>Olpidiomycota</taxon>
        <taxon>Olpidiomycotina</taxon>
        <taxon>Olpidiomycetes</taxon>
        <taxon>Olpidiales</taxon>
        <taxon>Olpidiaceae</taxon>
        <taxon>Olpidium</taxon>
    </lineage>
</organism>
<dbReference type="SUPFAM" id="SSF100950">
    <property type="entry name" value="NagB/RpiA/CoA transferase-like"/>
    <property type="match status" value="2"/>
</dbReference>
<evidence type="ECO:0000313" key="2">
    <source>
        <dbReference type="EMBL" id="KAG5455943.1"/>
    </source>
</evidence>
<comment type="caution">
    <text evidence="2">The sequence shown here is derived from an EMBL/GenBank/DDBJ whole genome shotgun (WGS) entry which is preliminary data.</text>
</comment>